<evidence type="ECO:0000313" key="4">
    <source>
        <dbReference type="Proteomes" id="UP001138540"/>
    </source>
</evidence>
<sequence>MRSRLVMAGAVLAMLTSGCAHAQSRADAGPGPIAVYGNTTTFEIAPVFVAAESYYPGVATVKMGSVTNLVGEASVPGYGSEGVADVATNAETQALRYSLRNPDMRIIMTVTEGLYRIVAKRSSGINKLADLKGKKIATISVTSSGYFTQKMLKTVGLTSDDVTMVGMRLPDMPKALADGAVDAVAIWEPEVERAAQAIGSDVIEFTGKGVYRELFNLNTIAPNLADPEKRRKIVTFVRAIIDAAAEVREKPARAQELVSEHSKYPLDLVKQSWSHHAFIANWTGDLLDVMVEEEAWLARQDKRTPRTRAQLATLIDTSVLEEAMAMKPLPRRK</sequence>
<evidence type="ECO:0000259" key="2">
    <source>
        <dbReference type="Pfam" id="PF09084"/>
    </source>
</evidence>
<keyword evidence="4" id="KW-1185">Reference proteome</keyword>
<keyword evidence="1" id="KW-0732">Signal</keyword>
<gene>
    <name evidence="3" type="ORF">HNP60_000433</name>
</gene>
<protein>
    <submittedName>
        <fullName evidence="3">NitT/TauT family transport system substrate-binding protein</fullName>
    </submittedName>
</protein>
<evidence type="ECO:0000256" key="1">
    <source>
        <dbReference type="SAM" id="SignalP"/>
    </source>
</evidence>
<dbReference type="RefSeq" id="WP_184149635.1">
    <property type="nucleotide sequence ID" value="NZ_JACHKA010000001.1"/>
</dbReference>
<name>A0ABR6NE04_9SPHN</name>
<dbReference type="PANTHER" id="PTHR30024">
    <property type="entry name" value="ALIPHATIC SULFONATES-BINDING PROTEIN-RELATED"/>
    <property type="match status" value="1"/>
</dbReference>
<dbReference type="InterPro" id="IPR015168">
    <property type="entry name" value="SsuA/THI5"/>
</dbReference>
<evidence type="ECO:0000313" key="3">
    <source>
        <dbReference type="EMBL" id="MBB5984459.1"/>
    </source>
</evidence>
<dbReference type="PROSITE" id="PS51257">
    <property type="entry name" value="PROKAR_LIPOPROTEIN"/>
    <property type="match status" value="1"/>
</dbReference>
<dbReference type="Pfam" id="PF09084">
    <property type="entry name" value="NMT1"/>
    <property type="match status" value="1"/>
</dbReference>
<feature type="chain" id="PRO_5047169615" evidence="1">
    <location>
        <begin position="23"/>
        <end position="333"/>
    </location>
</feature>
<dbReference type="EMBL" id="JACHKA010000001">
    <property type="protein sequence ID" value="MBB5984459.1"/>
    <property type="molecule type" value="Genomic_DNA"/>
</dbReference>
<feature type="signal peptide" evidence="1">
    <location>
        <begin position="1"/>
        <end position="22"/>
    </location>
</feature>
<accession>A0ABR6NE04</accession>
<dbReference type="Proteomes" id="UP001138540">
    <property type="component" value="Unassembled WGS sequence"/>
</dbReference>
<dbReference type="Gene3D" id="3.40.190.10">
    <property type="entry name" value="Periplasmic binding protein-like II"/>
    <property type="match status" value="2"/>
</dbReference>
<reference evidence="3 4" key="1">
    <citation type="submission" date="2020-08" db="EMBL/GenBank/DDBJ databases">
        <title>Exploring microbial biodiversity for novel pathways involved in the catabolism of aromatic compounds derived from lignin.</title>
        <authorList>
            <person name="Elkins J."/>
        </authorList>
    </citation>
    <scope>NUCLEOTIDE SEQUENCE [LARGE SCALE GENOMIC DNA]</scope>
    <source>
        <strain evidence="3 4">B1D3A</strain>
    </source>
</reference>
<feature type="domain" description="SsuA/THI5-like" evidence="2">
    <location>
        <begin position="45"/>
        <end position="254"/>
    </location>
</feature>
<proteinExistence type="predicted"/>
<dbReference type="PANTHER" id="PTHR30024:SF42">
    <property type="entry name" value="ALIPHATIC SULFONATES-BINDING PROTEIN-RELATED"/>
    <property type="match status" value="1"/>
</dbReference>
<dbReference type="SUPFAM" id="SSF53850">
    <property type="entry name" value="Periplasmic binding protein-like II"/>
    <property type="match status" value="1"/>
</dbReference>
<organism evidence="3 4">
    <name type="scientific">Sphingobium lignivorans</name>
    <dbReference type="NCBI Taxonomy" id="2735886"/>
    <lineage>
        <taxon>Bacteria</taxon>
        <taxon>Pseudomonadati</taxon>
        <taxon>Pseudomonadota</taxon>
        <taxon>Alphaproteobacteria</taxon>
        <taxon>Sphingomonadales</taxon>
        <taxon>Sphingomonadaceae</taxon>
        <taxon>Sphingobium</taxon>
    </lineage>
</organism>
<comment type="caution">
    <text evidence="3">The sequence shown here is derived from an EMBL/GenBank/DDBJ whole genome shotgun (WGS) entry which is preliminary data.</text>
</comment>